<reference evidence="2 3" key="1">
    <citation type="submission" date="2014-04" db="EMBL/GenBank/DDBJ databases">
        <authorList>
            <consortium name="DOE Joint Genome Institute"/>
            <person name="Kuo A."/>
            <person name="Tarkka M."/>
            <person name="Buscot F."/>
            <person name="Kohler A."/>
            <person name="Nagy L.G."/>
            <person name="Floudas D."/>
            <person name="Copeland A."/>
            <person name="Barry K.W."/>
            <person name="Cichocki N."/>
            <person name="Veneault-Fourrey C."/>
            <person name="LaButti K."/>
            <person name="Lindquist E.A."/>
            <person name="Lipzen A."/>
            <person name="Lundell T."/>
            <person name="Morin E."/>
            <person name="Murat C."/>
            <person name="Sun H."/>
            <person name="Tunlid A."/>
            <person name="Henrissat B."/>
            <person name="Grigoriev I.V."/>
            <person name="Hibbett D.S."/>
            <person name="Martin F."/>
            <person name="Nordberg H.P."/>
            <person name="Cantor M.N."/>
            <person name="Hua S.X."/>
        </authorList>
    </citation>
    <scope>NUCLEOTIDE SEQUENCE [LARGE SCALE GENOMIC DNA]</scope>
    <source>
        <strain evidence="2 3">F 1598</strain>
    </source>
</reference>
<proteinExistence type="predicted"/>
<evidence type="ECO:0000256" key="1">
    <source>
        <dbReference type="SAM" id="Phobius"/>
    </source>
</evidence>
<organism evidence="2 3">
    <name type="scientific">Piloderma croceum (strain F 1598)</name>
    <dbReference type="NCBI Taxonomy" id="765440"/>
    <lineage>
        <taxon>Eukaryota</taxon>
        <taxon>Fungi</taxon>
        <taxon>Dikarya</taxon>
        <taxon>Basidiomycota</taxon>
        <taxon>Agaricomycotina</taxon>
        <taxon>Agaricomycetes</taxon>
        <taxon>Agaricomycetidae</taxon>
        <taxon>Atheliales</taxon>
        <taxon>Atheliaceae</taxon>
        <taxon>Piloderma</taxon>
    </lineage>
</organism>
<accession>A0A0C3FE00</accession>
<evidence type="ECO:0000313" key="3">
    <source>
        <dbReference type="Proteomes" id="UP000054166"/>
    </source>
</evidence>
<name>A0A0C3FE00_PILCF</name>
<dbReference type="EMBL" id="KN833019">
    <property type="protein sequence ID" value="KIM78129.1"/>
    <property type="molecule type" value="Genomic_DNA"/>
</dbReference>
<keyword evidence="1" id="KW-1133">Transmembrane helix</keyword>
<gene>
    <name evidence="2" type="ORF">PILCRDRAFT_604093</name>
</gene>
<feature type="transmembrane region" description="Helical" evidence="1">
    <location>
        <begin position="29"/>
        <end position="47"/>
    </location>
</feature>
<keyword evidence="1" id="KW-0472">Membrane</keyword>
<dbReference type="InParanoid" id="A0A0C3FE00"/>
<dbReference type="Proteomes" id="UP000054166">
    <property type="component" value="Unassembled WGS sequence"/>
</dbReference>
<protein>
    <submittedName>
        <fullName evidence="2">Uncharacterized protein</fullName>
    </submittedName>
</protein>
<sequence length="99" mass="11349">MDTILSIATLSQMLAPLSASNFAKISTLMNDLLLVSGLFFVCFYWRLRVGYKFRQGFVSQYSTPKSILNRSMLLHPCPRHPCILFILHSTLAFCQYLCH</sequence>
<evidence type="ECO:0000313" key="2">
    <source>
        <dbReference type="EMBL" id="KIM78129.1"/>
    </source>
</evidence>
<dbReference type="HOGENOM" id="CLU_2321214_0_0_1"/>
<keyword evidence="1" id="KW-0812">Transmembrane</keyword>
<keyword evidence="3" id="KW-1185">Reference proteome</keyword>
<dbReference type="AlphaFoldDB" id="A0A0C3FE00"/>
<reference evidence="3" key="2">
    <citation type="submission" date="2015-01" db="EMBL/GenBank/DDBJ databases">
        <title>Evolutionary Origins and Diversification of the Mycorrhizal Mutualists.</title>
        <authorList>
            <consortium name="DOE Joint Genome Institute"/>
            <consortium name="Mycorrhizal Genomics Consortium"/>
            <person name="Kohler A."/>
            <person name="Kuo A."/>
            <person name="Nagy L.G."/>
            <person name="Floudas D."/>
            <person name="Copeland A."/>
            <person name="Barry K.W."/>
            <person name="Cichocki N."/>
            <person name="Veneault-Fourrey C."/>
            <person name="LaButti K."/>
            <person name="Lindquist E.A."/>
            <person name="Lipzen A."/>
            <person name="Lundell T."/>
            <person name="Morin E."/>
            <person name="Murat C."/>
            <person name="Riley R."/>
            <person name="Ohm R."/>
            <person name="Sun H."/>
            <person name="Tunlid A."/>
            <person name="Henrissat B."/>
            <person name="Grigoriev I.V."/>
            <person name="Hibbett D.S."/>
            <person name="Martin F."/>
        </authorList>
    </citation>
    <scope>NUCLEOTIDE SEQUENCE [LARGE SCALE GENOMIC DNA]</scope>
    <source>
        <strain evidence="3">F 1598</strain>
    </source>
</reference>